<feature type="transmembrane region" description="Helical" evidence="7">
    <location>
        <begin position="35"/>
        <end position="53"/>
    </location>
</feature>
<evidence type="ECO:0000256" key="2">
    <source>
        <dbReference type="ARBA" id="ARBA00006228"/>
    </source>
</evidence>
<dbReference type="AlphaFoldDB" id="A0A5M6I351"/>
<proteinExistence type="inferred from homology"/>
<dbReference type="Pfam" id="PF01899">
    <property type="entry name" value="MNHE"/>
    <property type="match status" value="1"/>
</dbReference>
<comment type="caution">
    <text evidence="8">The sequence shown here is derived from an EMBL/GenBank/DDBJ whole genome shotgun (WGS) entry which is preliminary data.</text>
</comment>
<comment type="similarity">
    <text evidence="2">Belongs to the CPA3 antiporters (TC 2.A.63) subunit E family.</text>
</comment>
<evidence type="ECO:0000256" key="1">
    <source>
        <dbReference type="ARBA" id="ARBA00004651"/>
    </source>
</evidence>
<evidence type="ECO:0000256" key="4">
    <source>
        <dbReference type="ARBA" id="ARBA00022692"/>
    </source>
</evidence>
<protein>
    <submittedName>
        <fullName evidence="8">Sodium:proton antiporter</fullName>
    </submittedName>
</protein>
<keyword evidence="9" id="KW-1185">Reference proteome</keyword>
<dbReference type="EMBL" id="VWPL01000006">
    <property type="protein sequence ID" value="KAA5602593.1"/>
    <property type="molecule type" value="Genomic_DNA"/>
</dbReference>
<accession>A0A5M6I351</accession>
<dbReference type="Proteomes" id="UP000323886">
    <property type="component" value="Unassembled WGS sequence"/>
</dbReference>
<dbReference type="GO" id="GO:0008324">
    <property type="term" value="F:monoatomic cation transmembrane transporter activity"/>
    <property type="evidence" value="ECO:0007669"/>
    <property type="project" value="InterPro"/>
</dbReference>
<dbReference type="OrthoDB" id="7852837at2"/>
<feature type="transmembrane region" description="Helical" evidence="7">
    <location>
        <begin position="59"/>
        <end position="79"/>
    </location>
</feature>
<dbReference type="PANTHER" id="PTHR34584:SF1">
    <property type="entry name" value="NA(+)_H(+) ANTIPORTER SUBUNIT E1"/>
    <property type="match status" value="1"/>
</dbReference>
<organism evidence="8 9">
    <name type="scientific">Blastochloris sulfoviridis</name>
    <dbReference type="NCBI Taxonomy" id="50712"/>
    <lineage>
        <taxon>Bacteria</taxon>
        <taxon>Pseudomonadati</taxon>
        <taxon>Pseudomonadota</taxon>
        <taxon>Alphaproteobacteria</taxon>
        <taxon>Hyphomicrobiales</taxon>
        <taxon>Blastochloridaceae</taxon>
        <taxon>Blastochloris</taxon>
    </lineage>
</organism>
<comment type="subcellular location">
    <subcellularLocation>
        <location evidence="1">Cell membrane</location>
        <topology evidence="1">Multi-pass membrane protein</topology>
    </subcellularLocation>
</comment>
<reference evidence="8 9" key="1">
    <citation type="submission" date="2019-09" db="EMBL/GenBank/DDBJ databases">
        <title>Draft Whole-Genome sequence of Blastochloris sulfoviridis DSM 729.</title>
        <authorList>
            <person name="Meyer T.E."/>
            <person name="Kyndt J.A."/>
        </authorList>
    </citation>
    <scope>NUCLEOTIDE SEQUENCE [LARGE SCALE GENOMIC DNA]</scope>
    <source>
        <strain evidence="8 9">DSM 729</strain>
    </source>
</reference>
<dbReference type="PANTHER" id="PTHR34584">
    <property type="entry name" value="NA(+)/H(+) ANTIPORTER SUBUNIT E1"/>
    <property type="match status" value="1"/>
</dbReference>
<dbReference type="InterPro" id="IPR002758">
    <property type="entry name" value="Cation_antiport_E"/>
</dbReference>
<keyword evidence="3" id="KW-1003">Cell membrane</keyword>
<evidence type="ECO:0000256" key="3">
    <source>
        <dbReference type="ARBA" id="ARBA00022475"/>
    </source>
</evidence>
<dbReference type="GO" id="GO:0005886">
    <property type="term" value="C:plasma membrane"/>
    <property type="evidence" value="ECO:0007669"/>
    <property type="project" value="UniProtKB-SubCell"/>
</dbReference>
<evidence type="ECO:0000313" key="9">
    <source>
        <dbReference type="Proteomes" id="UP000323886"/>
    </source>
</evidence>
<evidence type="ECO:0000256" key="7">
    <source>
        <dbReference type="SAM" id="Phobius"/>
    </source>
</evidence>
<keyword evidence="5 7" id="KW-1133">Transmembrane helix</keyword>
<evidence type="ECO:0000256" key="6">
    <source>
        <dbReference type="ARBA" id="ARBA00023136"/>
    </source>
</evidence>
<evidence type="ECO:0000313" key="8">
    <source>
        <dbReference type="EMBL" id="KAA5602593.1"/>
    </source>
</evidence>
<evidence type="ECO:0000256" key="5">
    <source>
        <dbReference type="ARBA" id="ARBA00022989"/>
    </source>
</evidence>
<gene>
    <name evidence="8" type="ORF">F1193_05375</name>
</gene>
<keyword evidence="6 7" id="KW-0472">Membrane</keyword>
<name>A0A5M6I351_9HYPH</name>
<sequence length="194" mass="19733">MLGARSIGPLLMRNLFAGGAVDQSGSRSGRRGRTAAVRAGVLALLWVAIAGTAPLDLTAGSIAVALATVALATWASLALMPPSGLHMTPVATLGYGLRLFGQSILAGIDVARRALDPRPLPAAGFVLHPTCLPAGSVRSAFCTTVCLVPGTLPAGTDSQGRLVVHCLDVAQPVAEQLASEEARFRRTFGGGGDV</sequence>
<keyword evidence="4 7" id="KW-0812">Transmembrane</keyword>